<accession>W1NL59</accession>
<dbReference type="AlphaFoldDB" id="W1NL59"/>
<evidence type="ECO:0000313" key="1">
    <source>
        <dbReference type="EMBL" id="ERM95955.1"/>
    </source>
</evidence>
<name>W1NL59_AMBTC</name>
<keyword evidence="2" id="KW-1185">Reference proteome</keyword>
<dbReference type="EMBL" id="KI397373">
    <property type="protein sequence ID" value="ERM95955.1"/>
    <property type="molecule type" value="Genomic_DNA"/>
</dbReference>
<proteinExistence type="predicted"/>
<evidence type="ECO:0000313" key="2">
    <source>
        <dbReference type="Proteomes" id="UP000017836"/>
    </source>
</evidence>
<protein>
    <submittedName>
        <fullName evidence="1">Uncharacterized protein</fullName>
    </submittedName>
</protein>
<dbReference type="Proteomes" id="UP000017836">
    <property type="component" value="Unassembled WGS sequence"/>
</dbReference>
<dbReference type="Gramene" id="ERM95955">
    <property type="protein sequence ID" value="ERM95955"/>
    <property type="gene ID" value="AMTR_s00060p00209020"/>
</dbReference>
<dbReference type="HOGENOM" id="CLU_2888746_0_0_1"/>
<reference evidence="2" key="1">
    <citation type="journal article" date="2013" name="Science">
        <title>The Amborella genome and the evolution of flowering plants.</title>
        <authorList>
            <consortium name="Amborella Genome Project"/>
        </authorList>
    </citation>
    <scope>NUCLEOTIDE SEQUENCE [LARGE SCALE GENOMIC DNA]</scope>
</reference>
<gene>
    <name evidence="1" type="ORF">AMTR_s00060p00209020</name>
</gene>
<organism evidence="1 2">
    <name type="scientific">Amborella trichopoda</name>
    <dbReference type="NCBI Taxonomy" id="13333"/>
    <lineage>
        <taxon>Eukaryota</taxon>
        <taxon>Viridiplantae</taxon>
        <taxon>Streptophyta</taxon>
        <taxon>Embryophyta</taxon>
        <taxon>Tracheophyta</taxon>
        <taxon>Spermatophyta</taxon>
        <taxon>Magnoliopsida</taxon>
        <taxon>Amborellales</taxon>
        <taxon>Amborellaceae</taxon>
        <taxon>Amborella</taxon>
    </lineage>
</organism>
<sequence>MEELPEGAAAMKFSLWDHSYAWGHISITVTAMEANHGDLSKALLIARTPSTPLLLSPNLRIPL</sequence>